<reference evidence="1 2" key="1">
    <citation type="submission" date="2018-08" db="EMBL/GenBank/DDBJ databases">
        <title>Aphanomyces genome sequencing and annotation.</title>
        <authorList>
            <person name="Minardi D."/>
            <person name="Oidtmann B."/>
            <person name="Van Der Giezen M."/>
            <person name="Studholme D.J."/>
        </authorList>
    </citation>
    <scope>NUCLEOTIDE SEQUENCE [LARGE SCALE GENOMIC DNA]</scope>
    <source>
        <strain evidence="1 2">Si</strain>
    </source>
</reference>
<gene>
    <name evidence="1" type="ORF">DYB34_012937</name>
</gene>
<protein>
    <submittedName>
        <fullName evidence="1">Uncharacterized protein</fullName>
    </submittedName>
</protein>
<dbReference type="Proteomes" id="UP000283543">
    <property type="component" value="Unassembled WGS sequence"/>
</dbReference>
<name>A0A3R6ZHA9_APHAT</name>
<comment type="caution">
    <text evidence="1">The sequence shown here is derived from an EMBL/GenBank/DDBJ whole genome shotgun (WGS) entry which is preliminary data.</text>
</comment>
<feature type="non-terminal residue" evidence="1">
    <location>
        <position position="1"/>
    </location>
</feature>
<sequence>VRRLVTVPPVTPSPLGADFEWPTLESLTIVQRKAKTEFTKIKASLLGAGKAPITAMTMLPPGHALSVYRVADEVQEVPEASLARLREDAFIKLAAARDQLHREAAKTSATLRDNERARRNKKPNVKQFFFNLGDYVLIGQVSEAFAKKLQVQWLGPRGNGNVAKLKMVLAISHPDVV</sequence>
<proteinExistence type="predicted"/>
<evidence type="ECO:0000313" key="1">
    <source>
        <dbReference type="EMBL" id="RHY56554.1"/>
    </source>
</evidence>
<organism evidence="1 2">
    <name type="scientific">Aphanomyces astaci</name>
    <name type="common">Crayfish plague agent</name>
    <dbReference type="NCBI Taxonomy" id="112090"/>
    <lineage>
        <taxon>Eukaryota</taxon>
        <taxon>Sar</taxon>
        <taxon>Stramenopiles</taxon>
        <taxon>Oomycota</taxon>
        <taxon>Saprolegniomycetes</taxon>
        <taxon>Saprolegniales</taxon>
        <taxon>Verrucalvaceae</taxon>
        <taxon>Aphanomyces</taxon>
    </lineage>
</organism>
<accession>A0A3R6ZHA9</accession>
<evidence type="ECO:0000313" key="2">
    <source>
        <dbReference type="Proteomes" id="UP000283543"/>
    </source>
</evidence>
<dbReference type="EMBL" id="QUTB01005269">
    <property type="protein sequence ID" value="RHY56554.1"/>
    <property type="molecule type" value="Genomic_DNA"/>
</dbReference>
<dbReference type="AlphaFoldDB" id="A0A3R6ZHA9"/>
<dbReference type="VEuPathDB" id="FungiDB:H257_14317"/>